<evidence type="ECO:0000256" key="9">
    <source>
        <dbReference type="HAMAP-Rule" id="MF_00365"/>
    </source>
</evidence>
<dbReference type="InterPro" id="IPR001238">
    <property type="entry name" value="DNA-binding_RecF"/>
</dbReference>
<keyword evidence="5 9" id="KW-0235">DNA replication</keyword>
<evidence type="ECO:0000256" key="7">
    <source>
        <dbReference type="ARBA" id="ARBA00022840"/>
    </source>
</evidence>
<keyword evidence="8 9" id="KW-0238">DNA-binding</keyword>
<proteinExistence type="inferred from homology"/>
<dbReference type="NCBIfam" id="TIGR00611">
    <property type="entry name" value="recf"/>
    <property type="match status" value="1"/>
</dbReference>
<evidence type="ECO:0000256" key="10">
    <source>
        <dbReference type="RuleBase" id="RU000578"/>
    </source>
</evidence>
<dbReference type="EMBL" id="BMYF01000004">
    <property type="protein sequence ID" value="GHB29612.1"/>
    <property type="molecule type" value="Genomic_DNA"/>
</dbReference>
<dbReference type="PROSITE" id="PS00618">
    <property type="entry name" value="RECF_2"/>
    <property type="match status" value="1"/>
</dbReference>
<sequence>MHLKNLKLLQFKNYAKAEFQFSPEINCLVGKNGSGKTNILDAIHYLCLTKSAINGADSLAVQHGFDFFTLMGDFEREGKSLEVRCVVESGKKKQLLQNGKAIDKMSEHVGLLPIVLIAPDDTRLISEGSEDRRRFFDSMLCQLDRQYMDQLVRYQHFLKQRNALIKLFADKGKWQEELMEPYNRELIQGSKVLAAKRQAFVDEYSPLLVDYYSFISDAQEPVSISYETQCLEEDFDTAFRAAASKDFVLKRSTMGIHKDDFVFQIGGYPIKKFGSQGQQKSFVIGLKLAQFQVFHAHLQVKPLLLLDDIFDKLDDGRISQLMKLVADHAFGQLFITDARPERSKEILKGINAECVFFELRS</sequence>
<organism evidence="12 13">
    <name type="scientific">Mongoliitalea lutea</name>
    <dbReference type="NCBI Taxonomy" id="849756"/>
    <lineage>
        <taxon>Bacteria</taxon>
        <taxon>Pseudomonadati</taxon>
        <taxon>Bacteroidota</taxon>
        <taxon>Cytophagia</taxon>
        <taxon>Cytophagales</taxon>
        <taxon>Cyclobacteriaceae</taxon>
        <taxon>Mongoliitalea</taxon>
    </lineage>
</organism>
<keyword evidence="9 10" id="KW-0234">DNA repair</keyword>
<dbReference type="GO" id="GO:0009432">
    <property type="term" value="P:SOS response"/>
    <property type="evidence" value="ECO:0007669"/>
    <property type="project" value="UniProtKB-UniRule"/>
</dbReference>
<keyword evidence="7 9" id="KW-0067">ATP-binding</keyword>
<dbReference type="Gene3D" id="3.40.50.300">
    <property type="entry name" value="P-loop containing nucleotide triphosphate hydrolases"/>
    <property type="match status" value="1"/>
</dbReference>
<name>A0A8J3CU78_9BACT</name>
<dbReference type="SUPFAM" id="SSF52540">
    <property type="entry name" value="P-loop containing nucleoside triphosphate hydrolases"/>
    <property type="match status" value="1"/>
</dbReference>
<dbReference type="GO" id="GO:0006260">
    <property type="term" value="P:DNA replication"/>
    <property type="evidence" value="ECO:0007669"/>
    <property type="project" value="UniProtKB-UniRule"/>
</dbReference>
<dbReference type="InterPro" id="IPR018078">
    <property type="entry name" value="DNA-binding_RecF_CS"/>
</dbReference>
<gene>
    <name evidence="9 12" type="primary">recF</name>
    <name evidence="12" type="ORF">GCM10008106_08030</name>
</gene>
<dbReference type="GO" id="GO:0003697">
    <property type="term" value="F:single-stranded DNA binding"/>
    <property type="evidence" value="ECO:0007669"/>
    <property type="project" value="UniProtKB-UniRule"/>
</dbReference>
<evidence type="ECO:0000256" key="2">
    <source>
        <dbReference type="ARBA" id="ARBA00008016"/>
    </source>
</evidence>
<comment type="function">
    <text evidence="9 10">The RecF protein is involved in DNA metabolism; it is required for DNA replication and normal SOS inducibility. RecF binds preferentially to single-stranded, linear DNA. It also seems to bind ATP.</text>
</comment>
<dbReference type="PROSITE" id="PS00617">
    <property type="entry name" value="RECF_1"/>
    <property type="match status" value="1"/>
</dbReference>
<accession>A0A8J3CU78</accession>
<dbReference type="GO" id="GO:0000731">
    <property type="term" value="P:DNA synthesis involved in DNA repair"/>
    <property type="evidence" value="ECO:0007669"/>
    <property type="project" value="TreeGrafter"/>
</dbReference>
<keyword evidence="9 10" id="KW-0227">DNA damage</keyword>
<dbReference type="GO" id="GO:0006302">
    <property type="term" value="P:double-strand break repair"/>
    <property type="evidence" value="ECO:0007669"/>
    <property type="project" value="TreeGrafter"/>
</dbReference>
<dbReference type="RefSeq" id="WP_189579180.1">
    <property type="nucleotide sequence ID" value="NZ_BMYF01000004.1"/>
</dbReference>
<keyword evidence="13" id="KW-1185">Reference proteome</keyword>
<protein>
    <recommendedName>
        <fullName evidence="3 9">DNA replication and repair protein RecF</fullName>
    </recommendedName>
</protein>
<evidence type="ECO:0000256" key="6">
    <source>
        <dbReference type="ARBA" id="ARBA00022741"/>
    </source>
</evidence>
<evidence type="ECO:0000313" key="12">
    <source>
        <dbReference type="EMBL" id="GHB29612.1"/>
    </source>
</evidence>
<keyword evidence="9 10" id="KW-0742">SOS response</keyword>
<dbReference type="InterPro" id="IPR027417">
    <property type="entry name" value="P-loop_NTPase"/>
</dbReference>
<dbReference type="InterPro" id="IPR003395">
    <property type="entry name" value="RecF/RecN/SMC_N"/>
</dbReference>
<dbReference type="InterPro" id="IPR042174">
    <property type="entry name" value="RecF_2"/>
</dbReference>
<dbReference type="GO" id="GO:0005737">
    <property type="term" value="C:cytoplasm"/>
    <property type="evidence" value="ECO:0007669"/>
    <property type="project" value="UniProtKB-SubCell"/>
</dbReference>
<evidence type="ECO:0000313" key="13">
    <source>
        <dbReference type="Proteomes" id="UP000642809"/>
    </source>
</evidence>
<dbReference type="HAMAP" id="MF_00365">
    <property type="entry name" value="RecF"/>
    <property type="match status" value="1"/>
</dbReference>
<keyword evidence="6 9" id="KW-0547">Nucleotide-binding</keyword>
<dbReference type="AlphaFoldDB" id="A0A8J3CU78"/>
<comment type="caution">
    <text evidence="12">The sequence shown here is derived from an EMBL/GenBank/DDBJ whole genome shotgun (WGS) entry which is preliminary data.</text>
</comment>
<evidence type="ECO:0000256" key="1">
    <source>
        <dbReference type="ARBA" id="ARBA00004496"/>
    </source>
</evidence>
<dbReference type="Pfam" id="PF02463">
    <property type="entry name" value="SMC_N"/>
    <property type="match status" value="1"/>
</dbReference>
<comment type="similarity">
    <text evidence="2 9 10">Belongs to the RecF family.</text>
</comment>
<evidence type="ECO:0000256" key="3">
    <source>
        <dbReference type="ARBA" id="ARBA00020170"/>
    </source>
</evidence>
<feature type="binding site" evidence="9">
    <location>
        <begin position="30"/>
        <end position="37"/>
    </location>
    <ligand>
        <name>ATP</name>
        <dbReference type="ChEBI" id="CHEBI:30616"/>
    </ligand>
</feature>
<evidence type="ECO:0000256" key="8">
    <source>
        <dbReference type="ARBA" id="ARBA00023125"/>
    </source>
</evidence>
<reference evidence="12" key="1">
    <citation type="journal article" date="2014" name="Int. J. Syst. Evol. Microbiol.">
        <title>Complete genome sequence of Corynebacterium casei LMG S-19264T (=DSM 44701T), isolated from a smear-ripened cheese.</title>
        <authorList>
            <consortium name="US DOE Joint Genome Institute (JGI-PGF)"/>
            <person name="Walter F."/>
            <person name="Albersmeier A."/>
            <person name="Kalinowski J."/>
            <person name="Ruckert C."/>
        </authorList>
    </citation>
    <scope>NUCLEOTIDE SEQUENCE</scope>
    <source>
        <strain evidence="12">KCTC 23224</strain>
    </source>
</reference>
<keyword evidence="4 9" id="KW-0963">Cytoplasm</keyword>
<evidence type="ECO:0000256" key="5">
    <source>
        <dbReference type="ARBA" id="ARBA00022705"/>
    </source>
</evidence>
<dbReference type="GO" id="GO:0005524">
    <property type="term" value="F:ATP binding"/>
    <property type="evidence" value="ECO:0007669"/>
    <property type="project" value="UniProtKB-UniRule"/>
</dbReference>
<reference evidence="12" key="2">
    <citation type="submission" date="2020-09" db="EMBL/GenBank/DDBJ databases">
        <authorList>
            <person name="Sun Q."/>
            <person name="Kim S."/>
        </authorList>
    </citation>
    <scope>NUCLEOTIDE SEQUENCE</scope>
    <source>
        <strain evidence="12">KCTC 23224</strain>
    </source>
</reference>
<dbReference type="Gene3D" id="1.20.1050.90">
    <property type="entry name" value="RecF/RecN/SMC, N-terminal domain"/>
    <property type="match status" value="1"/>
</dbReference>
<comment type="subcellular location">
    <subcellularLocation>
        <location evidence="1 9 10">Cytoplasm</location>
    </subcellularLocation>
</comment>
<evidence type="ECO:0000259" key="11">
    <source>
        <dbReference type="Pfam" id="PF02463"/>
    </source>
</evidence>
<evidence type="ECO:0000256" key="4">
    <source>
        <dbReference type="ARBA" id="ARBA00022490"/>
    </source>
</evidence>
<dbReference type="PANTHER" id="PTHR32182:SF0">
    <property type="entry name" value="DNA REPLICATION AND REPAIR PROTEIN RECF"/>
    <property type="match status" value="1"/>
</dbReference>
<dbReference type="PANTHER" id="PTHR32182">
    <property type="entry name" value="DNA REPLICATION AND REPAIR PROTEIN RECF"/>
    <property type="match status" value="1"/>
</dbReference>
<feature type="domain" description="RecF/RecN/SMC N-terminal" evidence="11">
    <location>
        <begin position="2"/>
        <end position="343"/>
    </location>
</feature>
<dbReference type="Proteomes" id="UP000642809">
    <property type="component" value="Unassembled WGS sequence"/>
</dbReference>